<dbReference type="Pfam" id="PF00856">
    <property type="entry name" value="SET"/>
    <property type="match status" value="1"/>
</dbReference>
<dbReference type="Proteomes" id="UP000030751">
    <property type="component" value="Unassembled WGS sequence"/>
</dbReference>
<dbReference type="InterPro" id="IPR050600">
    <property type="entry name" value="SETD3_SETD6_MTase"/>
</dbReference>
<dbReference type="PROSITE" id="PS50280">
    <property type="entry name" value="SET"/>
    <property type="match status" value="1"/>
</dbReference>
<dbReference type="EMBL" id="KI981263">
    <property type="protein sequence ID" value="EXA29928.1"/>
    <property type="molecule type" value="Genomic_DNA"/>
</dbReference>
<organism evidence="2">
    <name type="scientific">Fusarium oxysporum f. sp. pisi HDV247</name>
    <dbReference type="NCBI Taxonomy" id="1080344"/>
    <lineage>
        <taxon>Eukaryota</taxon>
        <taxon>Fungi</taxon>
        <taxon>Dikarya</taxon>
        <taxon>Ascomycota</taxon>
        <taxon>Pezizomycotina</taxon>
        <taxon>Sordariomycetes</taxon>
        <taxon>Hypocreomycetidae</taxon>
        <taxon>Hypocreales</taxon>
        <taxon>Nectriaceae</taxon>
        <taxon>Fusarium</taxon>
        <taxon>Fusarium oxysporum species complex</taxon>
    </lineage>
</organism>
<dbReference type="CDD" id="cd10527">
    <property type="entry name" value="SET_LSMT"/>
    <property type="match status" value="1"/>
</dbReference>
<dbReference type="InterPro" id="IPR001214">
    <property type="entry name" value="SET_dom"/>
</dbReference>
<dbReference type="Gene3D" id="3.90.1410.10">
    <property type="entry name" value="set domain protein methyltransferase, domain 1"/>
    <property type="match status" value="1"/>
</dbReference>
<sequence length="368" mass="42725">MRTIQDLIKQVKAEGFILTKVKPYLANNNTTGFIATETIKKGDVVLQVPYKSAHTTEDISAEIKDKYPDCSAQSYYALEIAKSIRKKERNVWCFLDEVPDKLLRDSIITWPDSLIQALPKQTIRSATDLRAAYKDDWRETESSQKKGGLDIEQEEFKQAWIVAQTRMLACEGSNGEAIQAMLPLAEMFNHASDGCHLDFADNSYEFRATRDYNSGEEVCWNYNPQFTNDDLLSCYGFIEKNNKKDYFILDDFILRESARSPEMPQKPGKGNLLQYSKSGTVELNDIAKKSFCLLAQKDNTTWGNQQLELHPVEFNQFVKTKLRDIEAKTAEEYNKFFREHIKEIERYPIFRERWEEHLLLLEEGIKKY</sequence>
<proteinExistence type="predicted"/>
<accession>W9NAY8</accession>
<evidence type="ECO:0000259" key="1">
    <source>
        <dbReference type="PROSITE" id="PS50280"/>
    </source>
</evidence>
<reference evidence="2" key="1">
    <citation type="submission" date="2011-10" db="EMBL/GenBank/DDBJ databases">
        <title>The Genome Sequence of Fusarium oxysporum HDV247.</title>
        <authorList>
            <consortium name="The Broad Institute Genome Sequencing Platform"/>
            <person name="Ma L.-J."/>
            <person name="Gale L.R."/>
            <person name="Schwartz D.C."/>
            <person name="Zhou S."/>
            <person name="Corby-Kistler H."/>
            <person name="Young S.K."/>
            <person name="Zeng Q."/>
            <person name="Gargeya S."/>
            <person name="Fitzgerald M."/>
            <person name="Haas B."/>
            <person name="Abouelleil A."/>
            <person name="Alvarado L."/>
            <person name="Arachchi H.M."/>
            <person name="Berlin A."/>
            <person name="Brown A."/>
            <person name="Chapman S.B."/>
            <person name="Chen Z."/>
            <person name="Dunbar C."/>
            <person name="Freedman E."/>
            <person name="Gearin G."/>
            <person name="Goldberg J."/>
            <person name="Griggs A."/>
            <person name="Gujja S."/>
            <person name="Heiman D."/>
            <person name="Howarth C."/>
            <person name="Larson L."/>
            <person name="Lui A."/>
            <person name="MacDonald P.J.P."/>
            <person name="Montmayeur A."/>
            <person name="Murphy C."/>
            <person name="Neiman D."/>
            <person name="Pearson M."/>
            <person name="Priest M."/>
            <person name="Roberts A."/>
            <person name="Saif S."/>
            <person name="Shea T."/>
            <person name="Shenoy N."/>
            <person name="Sisk P."/>
            <person name="Stolte C."/>
            <person name="Sykes S."/>
            <person name="Wortman J."/>
            <person name="Nusbaum C."/>
            <person name="Birren B."/>
        </authorList>
    </citation>
    <scope>NUCLEOTIDE SEQUENCE [LARGE SCALE GENOMIC DNA]</scope>
    <source>
        <strain evidence="2">HDV247</strain>
    </source>
</reference>
<dbReference type="GO" id="GO:0016279">
    <property type="term" value="F:protein-lysine N-methyltransferase activity"/>
    <property type="evidence" value="ECO:0007669"/>
    <property type="project" value="TreeGrafter"/>
</dbReference>
<dbReference type="AlphaFoldDB" id="W9NAY8"/>
<reference evidence="2" key="2">
    <citation type="submission" date="2014-02" db="EMBL/GenBank/DDBJ databases">
        <title>Annotation of the Genome Sequence of Fusarium oxysporum HDV247.</title>
        <authorList>
            <consortium name="The Broad Institute Genomics Platform"/>
            <person name="Ma L.-J."/>
            <person name="Corby-Kistler H."/>
            <person name="Broz K."/>
            <person name="Gale L.R."/>
            <person name="Jonkers W."/>
            <person name="O'Donnell K."/>
            <person name="Ploetz R."/>
            <person name="Steinberg C."/>
            <person name="Schwartz D.C."/>
            <person name="VanEtten H."/>
            <person name="Zhou S."/>
            <person name="Young S.K."/>
            <person name="Zeng Q."/>
            <person name="Gargeya S."/>
            <person name="Fitzgerald M."/>
            <person name="Abouelleil A."/>
            <person name="Alvarado L."/>
            <person name="Chapman S.B."/>
            <person name="Gainer-Dewar J."/>
            <person name="Goldberg J."/>
            <person name="Griggs A."/>
            <person name="Gujja S."/>
            <person name="Hansen M."/>
            <person name="Howarth C."/>
            <person name="Imamovic A."/>
            <person name="Ireland A."/>
            <person name="Larimer J."/>
            <person name="McCowan C."/>
            <person name="Murphy C."/>
            <person name="Pearson M."/>
            <person name="Poon T.W."/>
            <person name="Priest M."/>
            <person name="Roberts A."/>
            <person name="Saif S."/>
            <person name="Shea T."/>
            <person name="Sykes S."/>
            <person name="Wortman J."/>
            <person name="Nusbaum C."/>
            <person name="Birren B."/>
        </authorList>
    </citation>
    <scope>NUCLEOTIDE SEQUENCE</scope>
    <source>
        <strain evidence="2">HDV247</strain>
    </source>
</reference>
<gene>
    <name evidence="2" type="ORF">FOVG_18630</name>
</gene>
<dbReference type="HOGENOM" id="CLU_752351_0_0_1"/>
<feature type="domain" description="SET" evidence="1">
    <location>
        <begin position="14"/>
        <end position="223"/>
    </location>
</feature>
<evidence type="ECO:0000313" key="2">
    <source>
        <dbReference type="EMBL" id="EXA29928.1"/>
    </source>
</evidence>
<dbReference type="OrthoDB" id="4994605at2759"/>
<dbReference type="InterPro" id="IPR046341">
    <property type="entry name" value="SET_dom_sf"/>
</dbReference>
<name>W9NAY8_FUSOX</name>
<protein>
    <recommendedName>
        <fullName evidence="1">SET domain-containing protein</fullName>
    </recommendedName>
</protein>
<dbReference type="PANTHER" id="PTHR13271">
    <property type="entry name" value="UNCHARACTERIZED PUTATIVE METHYLTRANSFERASE"/>
    <property type="match status" value="1"/>
</dbReference>
<dbReference type="SUPFAM" id="SSF82199">
    <property type="entry name" value="SET domain"/>
    <property type="match status" value="1"/>
</dbReference>